<dbReference type="AlphaFoldDB" id="A0AA86R460"/>
<protein>
    <submittedName>
        <fullName evidence="2">Hypothetical_protein</fullName>
    </submittedName>
</protein>
<evidence type="ECO:0000313" key="2">
    <source>
        <dbReference type="EMBL" id="CAL6041200.1"/>
    </source>
</evidence>
<dbReference type="EMBL" id="CAXDID020000148">
    <property type="protein sequence ID" value="CAL6041200.1"/>
    <property type="molecule type" value="Genomic_DNA"/>
</dbReference>
<dbReference type="EMBL" id="CATOUU010000990">
    <property type="protein sequence ID" value="CAI9965509.1"/>
    <property type="molecule type" value="Genomic_DNA"/>
</dbReference>
<dbReference type="Proteomes" id="UP001642409">
    <property type="component" value="Unassembled WGS sequence"/>
</dbReference>
<evidence type="ECO:0000313" key="3">
    <source>
        <dbReference type="Proteomes" id="UP001642409"/>
    </source>
</evidence>
<keyword evidence="3" id="KW-1185">Reference proteome</keyword>
<reference evidence="1" key="1">
    <citation type="submission" date="2023-06" db="EMBL/GenBank/DDBJ databases">
        <authorList>
            <person name="Kurt Z."/>
        </authorList>
    </citation>
    <scope>NUCLEOTIDE SEQUENCE</scope>
</reference>
<proteinExistence type="predicted"/>
<accession>A0AA86R460</accession>
<sequence>MKDFQLELPTFFKCFHLSMIVSEILVILTKSKYASLTKLSQERIESRKLDLKYSTIILVKVKRKLFIYLKLIIQTEYFQTKGGDENIDLVNSKLIILNNLIFKTHQMIYGYHFYVSSREITNQPKRVVSIIFVFNVSSTRKTYSRSKLTCFNPLGQTENCIYTCFLIYVTALMYYIYV</sequence>
<comment type="caution">
    <text evidence="1">The sequence shown here is derived from an EMBL/GenBank/DDBJ whole genome shotgun (WGS) entry which is preliminary data.</text>
</comment>
<reference evidence="2 3" key="2">
    <citation type="submission" date="2024-07" db="EMBL/GenBank/DDBJ databases">
        <authorList>
            <person name="Akdeniz Z."/>
        </authorList>
    </citation>
    <scope>NUCLEOTIDE SEQUENCE [LARGE SCALE GENOMIC DNA]</scope>
</reference>
<name>A0AA86R460_9EUKA</name>
<evidence type="ECO:0000313" key="1">
    <source>
        <dbReference type="EMBL" id="CAI9965509.1"/>
    </source>
</evidence>
<gene>
    <name evidence="2" type="ORF">HINF_LOCUS38853</name>
    <name evidence="1" type="ORF">HINF_LOCUS53154</name>
</gene>
<organism evidence="1">
    <name type="scientific">Hexamita inflata</name>
    <dbReference type="NCBI Taxonomy" id="28002"/>
    <lineage>
        <taxon>Eukaryota</taxon>
        <taxon>Metamonada</taxon>
        <taxon>Diplomonadida</taxon>
        <taxon>Hexamitidae</taxon>
        <taxon>Hexamitinae</taxon>
        <taxon>Hexamita</taxon>
    </lineage>
</organism>